<evidence type="ECO:0000256" key="4">
    <source>
        <dbReference type="ARBA" id="ARBA00048448"/>
    </source>
</evidence>
<gene>
    <name evidence="8" type="ORF">BDY21DRAFT_416754</name>
</gene>
<dbReference type="InterPro" id="IPR036188">
    <property type="entry name" value="FAD/NAD-bd_sf"/>
</dbReference>
<dbReference type="Gene3D" id="3.50.50.60">
    <property type="entry name" value="FAD/NAD(P)-binding domain"/>
    <property type="match status" value="1"/>
</dbReference>
<keyword evidence="9" id="KW-1185">Reference proteome</keyword>
<dbReference type="PANTHER" id="PTHR43563:SF14">
    <property type="entry name" value="AMINE OXIDASE"/>
    <property type="match status" value="1"/>
</dbReference>
<dbReference type="PRINTS" id="PR00757">
    <property type="entry name" value="AMINEOXDASEF"/>
</dbReference>
<dbReference type="Proteomes" id="UP000799766">
    <property type="component" value="Unassembled WGS sequence"/>
</dbReference>
<feature type="domain" description="Amine oxidase" evidence="7">
    <location>
        <begin position="161"/>
        <end position="584"/>
    </location>
</feature>
<keyword evidence="3 6" id="KW-0560">Oxidoreductase</keyword>
<dbReference type="InterPro" id="IPR050703">
    <property type="entry name" value="Flavin_MAO"/>
</dbReference>
<keyword evidence="6" id="KW-0274">FAD</keyword>
<feature type="binding site" evidence="5">
    <location>
        <position position="478"/>
    </location>
    <ligand>
        <name>substrate</name>
    </ligand>
</feature>
<evidence type="ECO:0000259" key="7">
    <source>
        <dbReference type="Pfam" id="PF01593"/>
    </source>
</evidence>
<keyword evidence="6" id="KW-0285">Flavoprotein</keyword>
<dbReference type="Gene3D" id="3.90.660.10">
    <property type="match status" value="1"/>
</dbReference>
<organism evidence="8 9">
    <name type="scientific">Lineolata rhizophorae</name>
    <dbReference type="NCBI Taxonomy" id="578093"/>
    <lineage>
        <taxon>Eukaryota</taxon>
        <taxon>Fungi</taxon>
        <taxon>Dikarya</taxon>
        <taxon>Ascomycota</taxon>
        <taxon>Pezizomycotina</taxon>
        <taxon>Dothideomycetes</taxon>
        <taxon>Dothideomycetes incertae sedis</taxon>
        <taxon>Lineolatales</taxon>
        <taxon>Lineolataceae</taxon>
        <taxon>Lineolata</taxon>
    </lineage>
</organism>
<accession>A0A6A6NRT2</accession>
<dbReference type="InterPro" id="IPR002937">
    <property type="entry name" value="Amino_oxidase"/>
</dbReference>
<comment type="cofactor">
    <cofactor evidence="1 6">
        <name>FAD</name>
        <dbReference type="ChEBI" id="CHEBI:57692"/>
    </cofactor>
</comment>
<dbReference type="EMBL" id="MU001691">
    <property type="protein sequence ID" value="KAF2454475.1"/>
    <property type="molecule type" value="Genomic_DNA"/>
</dbReference>
<dbReference type="Pfam" id="PF01042">
    <property type="entry name" value="Ribonuc_L-PSP"/>
    <property type="match status" value="1"/>
</dbReference>
<evidence type="ECO:0000256" key="3">
    <source>
        <dbReference type="ARBA" id="ARBA00023002"/>
    </source>
</evidence>
<comment type="catalytic activity">
    <reaction evidence="4">
        <text>a secondary aliphatic amine + O2 + H2O = a primary amine + an aldehyde + H2O2</text>
        <dbReference type="Rhea" id="RHEA:26414"/>
        <dbReference type="ChEBI" id="CHEBI:15377"/>
        <dbReference type="ChEBI" id="CHEBI:15379"/>
        <dbReference type="ChEBI" id="CHEBI:16240"/>
        <dbReference type="ChEBI" id="CHEBI:17478"/>
        <dbReference type="ChEBI" id="CHEBI:58855"/>
        <dbReference type="ChEBI" id="CHEBI:65296"/>
        <dbReference type="EC" id="1.4.3.4"/>
    </reaction>
</comment>
<dbReference type="AlphaFoldDB" id="A0A6A6NRT2"/>
<evidence type="ECO:0000313" key="8">
    <source>
        <dbReference type="EMBL" id="KAF2454475.1"/>
    </source>
</evidence>
<evidence type="ECO:0000256" key="2">
    <source>
        <dbReference type="ARBA" id="ARBA00005995"/>
    </source>
</evidence>
<comment type="similarity">
    <text evidence="2 6">Belongs to the flavin monoamine oxidase family.</text>
</comment>
<sequence>MSPERGISNFDPSELFSSPLHAHVAQIPGDACSIHIAGQIAVDKEGRTPSTYPEQIQLALSNLDACLRKAGSTRKDIVKLTYYIVNYDPKDRPDADLLAKSLDGHRPATTLVPVPCLVWPKILFQIEAIVAVRDPQLPSPFPSFGGAAQRTIQAIVIGAGLSGLQAAHDLQKAGVSCLVLEARDRVGGKTWSMPCANGRAVVDLGAAWINDVNQPRALALARKLGLEMVEQNIKGDCMMEGVGPFAYGGIPKLSENEQEDFVKVRDNMEKLCHTIDVQRPWKSQPKFANMSVHDLVVSQGAGPSVRKAASEVSALYFLLYCKAGGGFLQMRSDGKGGGQHLRFRKGTQSLSHGLVNALSPLTVRLSQAVLKIEQAATGDRCVVTTQRGDKFPCMKVIISVPTPLYNEIEFSPPLSTDKRELTSNTSLGCYGKYILVYSQPWWREQGFCGLAHSLEDGPVTLTRDTSSDIDDVYSLTCFIVGPSGRRLWQSPAVERHTRVLRHIDAIFDQKCPEPLEIFESNWEKEKYSLGAPCPVVPSKCLSILDRDRWGPEGNIHFIGTETSPVWKGYMEGALTSGARGADEVTTALLASNINAKL</sequence>
<dbReference type="Pfam" id="PF01593">
    <property type="entry name" value="Amino_oxidase"/>
    <property type="match status" value="1"/>
</dbReference>
<dbReference type="Gene3D" id="1.10.405.10">
    <property type="entry name" value="Guanine Nucleotide Dissociation Inhibitor, domain 1"/>
    <property type="match status" value="1"/>
</dbReference>
<protein>
    <recommendedName>
        <fullName evidence="6">Amine oxidase</fullName>
        <ecNumber evidence="6">1.4.3.-</ecNumber>
    </recommendedName>
</protein>
<dbReference type="InterPro" id="IPR006175">
    <property type="entry name" value="YjgF/YER057c/UK114"/>
</dbReference>
<dbReference type="PANTHER" id="PTHR43563">
    <property type="entry name" value="AMINE OXIDASE"/>
    <property type="match status" value="1"/>
</dbReference>
<proteinExistence type="inferred from homology"/>
<dbReference type="OrthoDB" id="5046242at2759"/>
<dbReference type="SUPFAM" id="SSF54373">
    <property type="entry name" value="FAD-linked reductases, C-terminal domain"/>
    <property type="match status" value="1"/>
</dbReference>
<evidence type="ECO:0000256" key="1">
    <source>
        <dbReference type="ARBA" id="ARBA00001974"/>
    </source>
</evidence>
<dbReference type="SUPFAM" id="SSF55298">
    <property type="entry name" value="YjgF-like"/>
    <property type="match status" value="1"/>
</dbReference>
<feature type="binding site" evidence="5">
    <location>
        <position position="162"/>
    </location>
    <ligand>
        <name>FAD</name>
        <dbReference type="ChEBI" id="CHEBI:57692"/>
    </ligand>
</feature>
<dbReference type="GO" id="GO:0097621">
    <property type="term" value="F:monoamine oxidase activity"/>
    <property type="evidence" value="ECO:0007669"/>
    <property type="project" value="UniProtKB-EC"/>
</dbReference>
<dbReference type="SUPFAM" id="SSF51905">
    <property type="entry name" value="FAD/NAD(P)-binding domain"/>
    <property type="match status" value="1"/>
</dbReference>
<evidence type="ECO:0000313" key="9">
    <source>
        <dbReference type="Proteomes" id="UP000799766"/>
    </source>
</evidence>
<evidence type="ECO:0000256" key="6">
    <source>
        <dbReference type="RuleBase" id="RU362067"/>
    </source>
</evidence>
<dbReference type="EC" id="1.4.3.-" evidence="6"/>
<dbReference type="InterPro" id="IPR035959">
    <property type="entry name" value="RutC-like_sf"/>
</dbReference>
<feature type="binding site" evidence="5">
    <location>
        <position position="369"/>
    </location>
    <ligand>
        <name>FAD</name>
        <dbReference type="ChEBI" id="CHEBI:57692"/>
    </ligand>
</feature>
<dbReference type="Gene3D" id="3.30.1330.40">
    <property type="entry name" value="RutC-like"/>
    <property type="match status" value="1"/>
</dbReference>
<feature type="binding site" evidence="5">
    <location>
        <position position="561"/>
    </location>
    <ligand>
        <name>FAD</name>
        <dbReference type="ChEBI" id="CHEBI:57692"/>
    </ligand>
</feature>
<reference evidence="8" key="1">
    <citation type="journal article" date="2020" name="Stud. Mycol.">
        <title>101 Dothideomycetes genomes: a test case for predicting lifestyles and emergence of pathogens.</title>
        <authorList>
            <person name="Haridas S."/>
            <person name="Albert R."/>
            <person name="Binder M."/>
            <person name="Bloem J."/>
            <person name="Labutti K."/>
            <person name="Salamov A."/>
            <person name="Andreopoulos B."/>
            <person name="Baker S."/>
            <person name="Barry K."/>
            <person name="Bills G."/>
            <person name="Bluhm B."/>
            <person name="Cannon C."/>
            <person name="Castanera R."/>
            <person name="Culley D."/>
            <person name="Daum C."/>
            <person name="Ezra D."/>
            <person name="Gonzalez J."/>
            <person name="Henrissat B."/>
            <person name="Kuo A."/>
            <person name="Liang C."/>
            <person name="Lipzen A."/>
            <person name="Lutzoni F."/>
            <person name="Magnuson J."/>
            <person name="Mondo S."/>
            <person name="Nolan M."/>
            <person name="Ohm R."/>
            <person name="Pangilinan J."/>
            <person name="Park H.-J."/>
            <person name="Ramirez L."/>
            <person name="Alfaro M."/>
            <person name="Sun H."/>
            <person name="Tritt A."/>
            <person name="Yoshinaga Y."/>
            <person name="Zwiers L.-H."/>
            <person name="Turgeon B."/>
            <person name="Goodwin S."/>
            <person name="Spatafora J."/>
            <person name="Crous P."/>
            <person name="Grigoriev I."/>
        </authorList>
    </citation>
    <scope>NUCLEOTIDE SEQUENCE</scope>
    <source>
        <strain evidence="8">ATCC 16933</strain>
    </source>
</reference>
<evidence type="ECO:0000256" key="5">
    <source>
        <dbReference type="PIRSR" id="PIRSR601613-1"/>
    </source>
</evidence>
<dbReference type="InterPro" id="IPR001613">
    <property type="entry name" value="Flavin_amine_oxidase"/>
</dbReference>
<name>A0A6A6NRT2_9PEZI</name>
<feature type="binding site" evidence="5">
    <location>
        <begin position="181"/>
        <end position="182"/>
    </location>
    <ligand>
        <name>FAD</name>
        <dbReference type="ChEBI" id="CHEBI:57692"/>
    </ligand>
</feature>